<gene>
    <name evidence="9" type="ORF">MmTuc01_0687</name>
</gene>
<dbReference type="EMBL" id="CP004144">
    <property type="protein sequence ID" value="AGF96099.1"/>
    <property type="molecule type" value="Genomic_DNA"/>
</dbReference>
<dbReference type="Pfam" id="PF05343">
    <property type="entry name" value="Peptidase_M42"/>
    <property type="match status" value="1"/>
</dbReference>
<feature type="binding site" evidence="8">
    <location>
        <position position="73"/>
    </location>
    <ligand>
        <name>Zn(2+)</name>
        <dbReference type="ChEBI" id="CHEBI:29105"/>
        <label>1</label>
    </ligand>
</feature>
<reference evidence="9 10" key="1">
    <citation type="journal article" date="2013" name="Genome Announc.">
        <title>Complete Genome of a Methanosarcina mazei Strain Isolated from Sediment Samples from an Amazonian Flooded Area.</title>
        <authorList>
            <person name="Assis das Gracas D."/>
            <person name="Thiago Juca Ramos R."/>
            <person name="Vieira Araujo A.C."/>
            <person name="Zahlouth R."/>
            <person name="Ribeiro Carneiro A."/>
            <person name="Souza Lopes T."/>
            <person name="Azevedo Barauna R."/>
            <person name="Azevedo V."/>
            <person name="Cruz Schneider M.P."/>
            <person name="Pellizari V.H."/>
            <person name="Silva A."/>
        </authorList>
    </citation>
    <scope>NUCLEOTIDE SEQUENCE [LARGE SCALE GENOMIC DNA]</scope>
    <source>
        <strain evidence="9 10">Tuc01</strain>
    </source>
</reference>
<dbReference type="GO" id="GO:0046872">
    <property type="term" value="F:metal ion binding"/>
    <property type="evidence" value="ECO:0007669"/>
    <property type="project" value="UniProtKB-UniRule"/>
</dbReference>
<protein>
    <submittedName>
        <fullName evidence="9">Peptidase M42 family protein</fullName>
    </submittedName>
</protein>
<evidence type="ECO:0000256" key="2">
    <source>
        <dbReference type="ARBA" id="ARBA00022438"/>
    </source>
</evidence>
<evidence type="ECO:0000256" key="5">
    <source>
        <dbReference type="ARBA" id="ARBA00022801"/>
    </source>
</evidence>
<feature type="binding site" evidence="8">
    <location>
        <position position="186"/>
    </location>
    <ligand>
        <name>Zn(2+)</name>
        <dbReference type="ChEBI" id="CHEBI:29105"/>
        <label>1</label>
    </ligand>
</feature>
<keyword evidence="5" id="KW-0378">Hydrolase</keyword>
<evidence type="ECO:0000256" key="6">
    <source>
        <dbReference type="PIRNR" id="PIRNR001123"/>
    </source>
</evidence>
<dbReference type="GO" id="GO:0004177">
    <property type="term" value="F:aminopeptidase activity"/>
    <property type="evidence" value="ECO:0007669"/>
    <property type="project" value="UniProtKB-UniRule"/>
</dbReference>
<dbReference type="SUPFAM" id="SSF53187">
    <property type="entry name" value="Zn-dependent exopeptidases"/>
    <property type="match status" value="1"/>
</dbReference>
<comment type="cofactor">
    <cofactor evidence="8">
        <name>a divalent metal cation</name>
        <dbReference type="ChEBI" id="CHEBI:60240"/>
    </cofactor>
    <text evidence="8">Binds 2 divalent metal cations per subunit.</text>
</comment>
<evidence type="ECO:0000256" key="4">
    <source>
        <dbReference type="ARBA" id="ARBA00022723"/>
    </source>
</evidence>
<dbReference type="PANTHER" id="PTHR32481:SF0">
    <property type="entry name" value="AMINOPEPTIDASE YPDE-RELATED"/>
    <property type="match status" value="1"/>
</dbReference>
<evidence type="ECO:0000256" key="1">
    <source>
        <dbReference type="ARBA" id="ARBA00006272"/>
    </source>
</evidence>
<dbReference type="Proteomes" id="UP000011718">
    <property type="component" value="Chromosome"/>
</dbReference>
<dbReference type="Gene3D" id="3.40.630.10">
    <property type="entry name" value="Zn peptidases"/>
    <property type="match status" value="1"/>
</dbReference>
<organism evidence="9 10">
    <name type="scientific">Methanosarcina mazei Tuc01</name>
    <dbReference type="NCBI Taxonomy" id="1236903"/>
    <lineage>
        <taxon>Archaea</taxon>
        <taxon>Methanobacteriati</taxon>
        <taxon>Methanobacteriota</taxon>
        <taxon>Stenosarchaea group</taxon>
        <taxon>Methanomicrobia</taxon>
        <taxon>Methanosarcinales</taxon>
        <taxon>Methanosarcinaceae</taxon>
        <taxon>Methanosarcina</taxon>
    </lineage>
</organism>
<dbReference type="BioCyc" id="MMAZ1236903:G139K-651-MONOMER"/>
<dbReference type="InterPro" id="IPR008007">
    <property type="entry name" value="Peptidase_M42"/>
</dbReference>
<evidence type="ECO:0000256" key="8">
    <source>
        <dbReference type="PIRSR" id="PIRSR001123-2"/>
    </source>
</evidence>
<keyword evidence="2" id="KW-0031">Aminopeptidase</keyword>
<proteinExistence type="inferred from homology"/>
<dbReference type="GO" id="GO:0006508">
    <property type="term" value="P:proteolysis"/>
    <property type="evidence" value="ECO:0007669"/>
    <property type="project" value="UniProtKB-KW"/>
</dbReference>
<accession>M1QGH5</accession>
<comment type="similarity">
    <text evidence="1 6">Belongs to the peptidase M42 family.</text>
</comment>
<dbReference type="PIRSF" id="PIRSF001123">
    <property type="entry name" value="PepA_GA"/>
    <property type="match status" value="1"/>
</dbReference>
<name>M1QGH5_METMZ</name>
<dbReference type="InterPro" id="IPR051464">
    <property type="entry name" value="Peptidase_M42_aminopept"/>
</dbReference>
<dbReference type="Gene3D" id="2.40.30.40">
    <property type="entry name" value="Peptidase M42, domain 2"/>
    <property type="match status" value="1"/>
</dbReference>
<evidence type="ECO:0000313" key="9">
    <source>
        <dbReference type="EMBL" id="AGF96099.1"/>
    </source>
</evidence>
<keyword evidence="3" id="KW-0645">Protease</keyword>
<dbReference type="HOGENOM" id="CLU_047249_1_0_2"/>
<evidence type="ECO:0000313" key="10">
    <source>
        <dbReference type="Proteomes" id="UP000011718"/>
    </source>
</evidence>
<feature type="binding site" evidence="8">
    <location>
        <position position="241"/>
    </location>
    <ligand>
        <name>Zn(2+)</name>
        <dbReference type="ChEBI" id="CHEBI:29105"/>
        <label>1</label>
    </ligand>
</feature>
<evidence type="ECO:0000256" key="7">
    <source>
        <dbReference type="PIRSR" id="PIRSR001123-1"/>
    </source>
</evidence>
<dbReference type="KEGG" id="mmaz:MmTuc01_0687"/>
<dbReference type="InterPro" id="IPR023367">
    <property type="entry name" value="Peptidase_M42_dom2"/>
</dbReference>
<evidence type="ECO:0000256" key="3">
    <source>
        <dbReference type="ARBA" id="ARBA00022670"/>
    </source>
</evidence>
<dbReference type="PANTHER" id="PTHR32481">
    <property type="entry name" value="AMINOPEPTIDASE"/>
    <property type="match status" value="1"/>
</dbReference>
<keyword evidence="4 8" id="KW-0479">Metal-binding</keyword>
<feature type="active site" description="Proton acceptor" evidence="7">
    <location>
        <position position="218"/>
    </location>
</feature>
<feature type="binding site" evidence="8">
    <location>
        <position position="332"/>
    </location>
    <ligand>
        <name>Zn(2+)</name>
        <dbReference type="ChEBI" id="CHEBI:29105"/>
        <label>2</label>
    </ligand>
</feature>
<dbReference type="SUPFAM" id="SSF101821">
    <property type="entry name" value="Aminopeptidase/glucanase lid domain"/>
    <property type="match status" value="1"/>
</dbReference>
<feature type="binding site" evidence="8">
    <location>
        <position position="186"/>
    </location>
    <ligand>
        <name>Zn(2+)</name>
        <dbReference type="ChEBI" id="CHEBI:29105"/>
        <label>2</label>
    </ligand>
</feature>
<sequence>MEKNTEKGEKLEEIRSLLEKFTNAHGISGFEGEVRKLLEKELEPYVDSMREDIMGNLIAVKEGKGPSVMLAAHMDEIGLMVRYIDENGFLRFVGIGGWFDQTLLNQRVIVHGKKGSIYGVIGSKPPHVMKDEDRKKPVKLEDMFIDIGAKDREDAENLGVEIGTSVSIDQEFTTLANGKVTSKAFDNRAGVVILVRVMKELHERGIEANVYAVGTVQEEVGLKGAKTCTFCICPDVALALDTTIPGDHPGISKIDSALELGKGPVITVADASGRGLIAHPQILKWLRETADKNEVPYQLGVGSGGTTDATSIHLTKEGIPTGTVSIATRYIHSPVEVLDMADIDACVSLIVTAIENLKGRLHRNSTSRVVSTGLVLCNSLFILTV</sequence>
<dbReference type="CDD" id="cd05656">
    <property type="entry name" value="M42_Frv"/>
    <property type="match status" value="1"/>
</dbReference>
<dbReference type="AlphaFoldDB" id="M1QGH5"/>
<feature type="binding site" evidence="8">
    <location>
        <position position="219"/>
    </location>
    <ligand>
        <name>Zn(2+)</name>
        <dbReference type="ChEBI" id="CHEBI:29105"/>
        <label>2</label>
    </ligand>
</feature>